<dbReference type="InterPro" id="IPR013783">
    <property type="entry name" value="Ig-like_fold"/>
</dbReference>
<sequence>MLPRDYLRARHDRRARRRTDLTALEALEERQLMAYSSLGFSLSDLQISGQSAPTANWGGTVTLKITVQNTGASTIVEPLSLVPSQQIQNGPDGLPVPPYELPSSSDAIGTQIGVYLVPNGRSLSRGVKVASIAAPALLQNSLDQFETDVTLPSRPQGFPADGRFTIRLVANENRTALESNYRNNVSPPISVRIFNTPATAALRAITLDLPAGLQPGDTVAPYIQIANVGTAAIPADTPVEVALVASTTPDFNLGSSIISVYTVRGGILGTNSTPLPTLGHHFRRSIAANLKGNITTPSNVVTIRGGNATLPASPDKYYVGVVIDPYNKLNLTNQPTDRLELSQLVQGGSLSGLGSSGVVSTANTGLFPNPPDGVPIGIV</sequence>
<dbReference type="OrthoDB" id="259331at2"/>
<evidence type="ECO:0000313" key="2">
    <source>
        <dbReference type="Proteomes" id="UP000186309"/>
    </source>
</evidence>
<reference evidence="2" key="1">
    <citation type="submission" date="2016-12" db="EMBL/GenBank/DDBJ databases">
        <title>Comparative genomics of four Isosphaeraceae planctomycetes: a common pool of plasmids and glycoside hydrolase genes.</title>
        <authorList>
            <person name="Ivanova A."/>
        </authorList>
    </citation>
    <scope>NUCLEOTIDE SEQUENCE [LARGE SCALE GENOMIC DNA]</scope>
    <source>
        <strain evidence="2">PX4</strain>
    </source>
</reference>
<dbReference type="RefSeq" id="WP_145952097.1">
    <property type="nucleotide sequence ID" value="NZ_CP019082.1"/>
</dbReference>
<protein>
    <recommendedName>
        <fullName evidence="3">CARDB domain-containing protein</fullName>
    </recommendedName>
</protein>
<keyword evidence="2" id="KW-1185">Reference proteome</keyword>
<dbReference type="AlphaFoldDB" id="A0A1U7CQ31"/>
<dbReference type="Gene3D" id="2.60.40.10">
    <property type="entry name" value="Immunoglobulins"/>
    <property type="match status" value="1"/>
</dbReference>
<evidence type="ECO:0000313" key="1">
    <source>
        <dbReference type="EMBL" id="APW61019.1"/>
    </source>
</evidence>
<dbReference type="KEGG" id="pbor:BSF38_02522"/>
<dbReference type="EMBL" id="CP019082">
    <property type="protein sequence ID" value="APW61019.1"/>
    <property type="molecule type" value="Genomic_DNA"/>
</dbReference>
<accession>A0A1U7CQ31</accession>
<evidence type="ECO:0008006" key="3">
    <source>
        <dbReference type="Google" id="ProtNLM"/>
    </source>
</evidence>
<organism evidence="1 2">
    <name type="scientific">Paludisphaera borealis</name>
    <dbReference type="NCBI Taxonomy" id="1387353"/>
    <lineage>
        <taxon>Bacteria</taxon>
        <taxon>Pseudomonadati</taxon>
        <taxon>Planctomycetota</taxon>
        <taxon>Planctomycetia</taxon>
        <taxon>Isosphaerales</taxon>
        <taxon>Isosphaeraceae</taxon>
        <taxon>Paludisphaera</taxon>
    </lineage>
</organism>
<gene>
    <name evidence="1" type="ORF">BSF38_02522</name>
</gene>
<name>A0A1U7CQ31_9BACT</name>
<proteinExistence type="predicted"/>
<dbReference type="Proteomes" id="UP000186309">
    <property type="component" value="Chromosome"/>
</dbReference>